<dbReference type="RefSeq" id="XP_035348705.1">
    <property type="nucleotide sequence ID" value="XM_035492812.1"/>
</dbReference>
<keyword evidence="2" id="KW-0812">Transmembrane</keyword>
<sequence length="578" mass="62479">MTRLGRKPQIPKKGHSTQPEQIRKRRHNLFKRLAEFNDRYGMDIWMIMKTPNGRIYTFYTNPDEHVPTEEEMIENKQPVIHKTPADYASKPRDSFVIRDPPPLLLPRPPYDGNSILSAETRANRPSNNSTTKAFSGKESLHWTHSNTVHTISSPTKTVHYSPVQHSGTEKVTHPGTVQSSIAQNTLQSLYSTKPPTAFDPSVISKSVAIHDSVDHGVETTTIPPASLDLPASSLAGTLTDVSAASDDVYTHPSSIMSSTMTTLPTSYGLPIYSSNTQPSFDNGHHSSIPLSTVSNMPTIISQADSNYDEILGNNPTSTRSATSFNDIEAQTQSGLKPGDVLTSVRSLRDLDVSHTLTSSCDPDSCSSVSTHSLTQWQHSAIQLDLHPSTTSVSLPSVSSDKLQLSDTVGWETSHLKAHTTQKFNSEDQQTGTFISVFSQATTLPIAFPGPSKDVTSLHSIPRVKMTQSDTTSTSGLLETITSFTFTLSETSGSMVPAQTGSAASEQTSSTSQSPNSDNSSDSHPVLSSSVEIAAGAVGGAVCLALAVFFFTGRLRRTTGTIPIRNETNPNMSHFSFDS</sequence>
<dbReference type="OrthoDB" id="4365475at2759"/>
<organism evidence="3 4">
    <name type="scientific">Talaromyces rugulosus</name>
    <name type="common">Penicillium rugulosum</name>
    <dbReference type="NCBI Taxonomy" id="121627"/>
    <lineage>
        <taxon>Eukaryota</taxon>
        <taxon>Fungi</taxon>
        <taxon>Dikarya</taxon>
        <taxon>Ascomycota</taxon>
        <taxon>Pezizomycotina</taxon>
        <taxon>Eurotiomycetes</taxon>
        <taxon>Eurotiomycetidae</taxon>
        <taxon>Eurotiales</taxon>
        <taxon>Trichocomaceae</taxon>
        <taxon>Talaromyces</taxon>
        <taxon>Talaromyces sect. Islandici</taxon>
    </lineage>
</organism>
<keyword evidence="4" id="KW-1185">Reference proteome</keyword>
<protein>
    <recommendedName>
        <fullName evidence="5">MADS-box domain-containing protein</fullName>
    </recommendedName>
</protein>
<gene>
    <name evidence="3" type="ORF">TRUGW13939_09692</name>
</gene>
<dbReference type="Proteomes" id="UP000509510">
    <property type="component" value="Chromosome V"/>
</dbReference>
<proteinExistence type="predicted"/>
<feature type="compositionally biased region" description="Basic residues" evidence="1">
    <location>
        <begin position="1"/>
        <end position="15"/>
    </location>
</feature>
<evidence type="ECO:0000313" key="3">
    <source>
        <dbReference type="EMBL" id="QKX62531.1"/>
    </source>
</evidence>
<evidence type="ECO:0008006" key="5">
    <source>
        <dbReference type="Google" id="ProtNLM"/>
    </source>
</evidence>
<evidence type="ECO:0000313" key="4">
    <source>
        <dbReference type="Proteomes" id="UP000509510"/>
    </source>
</evidence>
<accession>A0A7H8R9W5</accession>
<feature type="region of interest" description="Disordered" evidence="1">
    <location>
        <begin position="1"/>
        <end position="23"/>
    </location>
</feature>
<reference evidence="4" key="1">
    <citation type="submission" date="2020-06" db="EMBL/GenBank/DDBJ databases">
        <title>A chromosome-scale genome assembly of Talaromyces rugulosus W13939.</title>
        <authorList>
            <person name="Wang B."/>
            <person name="Guo L."/>
            <person name="Ye K."/>
            <person name="Wang L."/>
        </authorList>
    </citation>
    <scope>NUCLEOTIDE SEQUENCE [LARGE SCALE GENOMIC DNA]</scope>
    <source>
        <strain evidence="4">W13939</strain>
    </source>
</reference>
<feature type="region of interest" description="Disordered" evidence="1">
    <location>
        <begin position="84"/>
        <end position="107"/>
    </location>
</feature>
<evidence type="ECO:0000256" key="1">
    <source>
        <dbReference type="SAM" id="MobiDB-lite"/>
    </source>
</evidence>
<keyword evidence="2" id="KW-0472">Membrane</keyword>
<feature type="compositionally biased region" description="Low complexity" evidence="1">
    <location>
        <begin position="501"/>
        <end position="525"/>
    </location>
</feature>
<keyword evidence="2" id="KW-1133">Transmembrane helix</keyword>
<dbReference type="AlphaFoldDB" id="A0A7H8R9W5"/>
<name>A0A7H8R9W5_TALRU</name>
<dbReference type="GeneID" id="55997175"/>
<feature type="transmembrane region" description="Helical" evidence="2">
    <location>
        <begin position="532"/>
        <end position="551"/>
    </location>
</feature>
<dbReference type="EMBL" id="CP055902">
    <property type="protein sequence ID" value="QKX62531.1"/>
    <property type="molecule type" value="Genomic_DNA"/>
</dbReference>
<dbReference type="KEGG" id="trg:TRUGW13939_09692"/>
<evidence type="ECO:0000256" key="2">
    <source>
        <dbReference type="SAM" id="Phobius"/>
    </source>
</evidence>
<feature type="region of interest" description="Disordered" evidence="1">
    <location>
        <begin position="492"/>
        <end position="525"/>
    </location>
</feature>